<evidence type="ECO:0000313" key="3">
    <source>
        <dbReference type="EMBL" id="OAQ97554.1"/>
    </source>
</evidence>
<organism evidence="3 4">
    <name type="scientific">Cordyceps confragosa</name>
    <name type="common">Lecanicillium lecanii</name>
    <dbReference type="NCBI Taxonomy" id="2714763"/>
    <lineage>
        <taxon>Eukaryota</taxon>
        <taxon>Fungi</taxon>
        <taxon>Dikarya</taxon>
        <taxon>Ascomycota</taxon>
        <taxon>Pezizomycotina</taxon>
        <taxon>Sordariomycetes</taxon>
        <taxon>Hypocreomycetidae</taxon>
        <taxon>Hypocreales</taxon>
        <taxon>Cordycipitaceae</taxon>
        <taxon>Akanthomyces</taxon>
    </lineage>
</organism>
<dbReference type="PANTHER" id="PTHR22889">
    <property type="entry name" value="WD REPEAT-CONTAINING PROTEIN 89"/>
    <property type="match status" value="1"/>
</dbReference>
<comment type="caution">
    <text evidence="3">The sequence shown here is derived from an EMBL/GenBank/DDBJ whole genome shotgun (WGS) entry which is preliminary data.</text>
</comment>
<keyword evidence="2" id="KW-0677">Repeat</keyword>
<sequence>MLVVCFAASEAPILSLACSQETNTIAVGTELKDHMASIYLWDMGTASSPKAHYQEVHSDDVTELNFHRTQPALLLSGSTDGL</sequence>
<evidence type="ECO:0000256" key="1">
    <source>
        <dbReference type="ARBA" id="ARBA00022574"/>
    </source>
</evidence>
<dbReference type="EMBL" id="LUKN01003366">
    <property type="protein sequence ID" value="OAQ97554.1"/>
    <property type="molecule type" value="Genomic_DNA"/>
</dbReference>
<reference evidence="3 4" key="1">
    <citation type="submission" date="2016-03" db="EMBL/GenBank/DDBJ databases">
        <title>Fine-scale spatial genetic structure of a fungal parasite of coffee scale insects.</title>
        <authorList>
            <person name="Jackson D."/>
            <person name="Zemenick K.A."/>
            <person name="Malloure B."/>
            <person name="Quandt C.A."/>
            <person name="James T.Y."/>
        </authorList>
    </citation>
    <scope>NUCLEOTIDE SEQUENCE [LARGE SCALE GENOMIC DNA]</scope>
    <source>
        <strain evidence="3 4">UM487</strain>
    </source>
</reference>
<dbReference type="AlphaFoldDB" id="A0A179I5J2"/>
<dbReference type="InterPro" id="IPR039328">
    <property type="entry name" value="WDR89"/>
</dbReference>
<keyword evidence="4" id="KW-1185">Reference proteome</keyword>
<dbReference type="Proteomes" id="UP000243081">
    <property type="component" value="Unassembled WGS sequence"/>
</dbReference>
<dbReference type="SUPFAM" id="SSF50978">
    <property type="entry name" value="WD40 repeat-like"/>
    <property type="match status" value="1"/>
</dbReference>
<keyword evidence="1" id="KW-0853">WD repeat</keyword>
<dbReference type="PANTHER" id="PTHR22889:SF0">
    <property type="entry name" value="WD REPEAT-CONTAINING PROTEIN 89"/>
    <property type="match status" value="1"/>
</dbReference>
<accession>A0A179I5J2</accession>
<dbReference type="OrthoDB" id="25131at2759"/>
<gene>
    <name evidence="3" type="ORF">LLEC1_05945</name>
</gene>
<evidence type="ECO:0000313" key="4">
    <source>
        <dbReference type="Proteomes" id="UP000243081"/>
    </source>
</evidence>
<evidence type="ECO:0000256" key="2">
    <source>
        <dbReference type="ARBA" id="ARBA00022737"/>
    </source>
</evidence>
<protein>
    <submittedName>
        <fullName evidence="3">Uncharacterized protein</fullName>
    </submittedName>
</protein>
<name>A0A179I5J2_CORDF</name>
<proteinExistence type="predicted"/>
<dbReference type="InterPro" id="IPR015943">
    <property type="entry name" value="WD40/YVTN_repeat-like_dom_sf"/>
</dbReference>
<dbReference type="InterPro" id="IPR036322">
    <property type="entry name" value="WD40_repeat_dom_sf"/>
</dbReference>
<feature type="non-terminal residue" evidence="3">
    <location>
        <position position="82"/>
    </location>
</feature>
<dbReference type="Gene3D" id="2.130.10.10">
    <property type="entry name" value="YVTN repeat-like/Quinoprotein amine dehydrogenase"/>
    <property type="match status" value="1"/>
</dbReference>